<dbReference type="SUPFAM" id="SSF46689">
    <property type="entry name" value="Homeodomain-like"/>
    <property type="match status" value="1"/>
</dbReference>
<dbReference type="GO" id="GO:0003700">
    <property type="term" value="F:DNA-binding transcription factor activity"/>
    <property type="evidence" value="ECO:0007669"/>
    <property type="project" value="TreeGrafter"/>
</dbReference>
<dbReference type="AlphaFoldDB" id="A0A0G3XE78"/>
<dbReference type="GO" id="GO:0000976">
    <property type="term" value="F:transcription cis-regulatory region binding"/>
    <property type="evidence" value="ECO:0007669"/>
    <property type="project" value="TreeGrafter"/>
</dbReference>
<dbReference type="Pfam" id="PF00440">
    <property type="entry name" value="TetR_N"/>
    <property type="match status" value="1"/>
</dbReference>
<evidence type="ECO:0000259" key="5">
    <source>
        <dbReference type="PROSITE" id="PS50977"/>
    </source>
</evidence>
<evidence type="ECO:0000256" key="4">
    <source>
        <dbReference type="PROSITE-ProRule" id="PRU00335"/>
    </source>
</evidence>
<reference evidence="6 7" key="1">
    <citation type="submission" date="2015-06" db="EMBL/GenBank/DDBJ databases">
        <authorList>
            <person name="Kim K.M."/>
        </authorList>
    </citation>
    <scope>NUCLEOTIDE SEQUENCE [LARGE SCALE GENOMIC DNA]</scope>
    <source>
        <strain evidence="6 7">KCTC 22370</strain>
    </source>
</reference>
<dbReference type="InterPro" id="IPR050109">
    <property type="entry name" value="HTH-type_TetR-like_transc_reg"/>
</dbReference>
<dbReference type="InterPro" id="IPR009057">
    <property type="entry name" value="Homeodomain-like_sf"/>
</dbReference>
<dbReference type="OrthoDB" id="5526106at2"/>
<dbReference type="KEGG" id="amx:AM2010_2603"/>
<keyword evidence="1" id="KW-0805">Transcription regulation</keyword>
<organism evidence="6 7">
    <name type="scientific">Pelagerythrobacter marensis</name>
    <dbReference type="NCBI Taxonomy" id="543877"/>
    <lineage>
        <taxon>Bacteria</taxon>
        <taxon>Pseudomonadati</taxon>
        <taxon>Pseudomonadota</taxon>
        <taxon>Alphaproteobacteria</taxon>
        <taxon>Sphingomonadales</taxon>
        <taxon>Erythrobacteraceae</taxon>
        <taxon>Pelagerythrobacter</taxon>
    </lineage>
</organism>
<dbReference type="PROSITE" id="PS50977">
    <property type="entry name" value="HTH_TETR_2"/>
    <property type="match status" value="1"/>
</dbReference>
<dbReference type="PANTHER" id="PTHR30055">
    <property type="entry name" value="HTH-TYPE TRANSCRIPTIONAL REGULATOR RUTR"/>
    <property type="match status" value="1"/>
</dbReference>
<accession>A0A0G3XE78</accession>
<evidence type="ECO:0000313" key="7">
    <source>
        <dbReference type="Proteomes" id="UP000037643"/>
    </source>
</evidence>
<keyword evidence="7" id="KW-1185">Reference proteome</keyword>
<feature type="domain" description="HTH tetR-type" evidence="5">
    <location>
        <begin position="17"/>
        <end position="77"/>
    </location>
</feature>
<dbReference type="RefSeq" id="WP_047807450.1">
    <property type="nucleotide sequence ID" value="NZ_CP011805.1"/>
</dbReference>
<dbReference type="Proteomes" id="UP000037643">
    <property type="component" value="Chromosome"/>
</dbReference>
<dbReference type="PATRIC" id="fig|543877.4.peg.2641"/>
<dbReference type="InterPro" id="IPR001647">
    <property type="entry name" value="HTH_TetR"/>
</dbReference>
<evidence type="ECO:0000313" key="6">
    <source>
        <dbReference type="EMBL" id="AKM08658.1"/>
    </source>
</evidence>
<proteinExistence type="predicted"/>
<dbReference type="EMBL" id="CP011805">
    <property type="protein sequence ID" value="AKM08658.1"/>
    <property type="molecule type" value="Genomic_DNA"/>
</dbReference>
<gene>
    <name evidence="6" type="ORF">AM2010_2603</name>
</gene>
<dbReference type="PANTHER" id="PTHR30055:SF234">
    <property type="entry name" value="HTH-TYPE TRANSCRIPTIONAL REGULATOR BETI"/>
    <property type="match status" value="1"/>
</dbReference>
<dbReference type="Gene3D" id="1.10.357.10">
    <property type="entry name" value="Tetracycline Repressor, domain 2"/>
    <property type="match status" value="1"/>
</dbReference>
<evidence type="ECO:0000256" key="1">
    <source>
        <dbReference type="ARBA" id="ARBA00023015"/>
    </source>
</evidence>
<keyword evidence="2 4" id="KW-0238">DNA-binding</keyword>
<evidence type="ECO:0000256" key="2">
    <source>
        <dbReference type="ARBA" id="ARBA00023125"/>
    </source>
</evidence>
<protein>
    <submittedName>
        <fullName evidence="6">TetR family transcriptional regulator</fullName>
    </submittedName>
</protein>
<dbReference type="STRING" id="543877.AM2010_2603"/>
<feature type="DNA-binding region" description="H-T-H motif" evidence="4">
    <location>
        <begin position="40"/>
        <end position="59"/>
    </location>
</feature>
<evidence type="ECO:0000256" key="3">
    <source>
        <dbReference type="ARBA" id="ARBA00023163"/>
    </source>
</evidence>
<keyword evidence="3" id="KW-0804">Transcription</keyword>
<sequence length="208" mass="22313">MAHPKDQRVRRRKRMGDEVREEALVAARRLLLDRGPSAVTVANVGSAIGMSHANVLHHFGSAATLQSSLMGSMIRDLTDALDNVVEMLKTDAAAPRAVTDKVFDAFDQGGAGQLAAWIILTGDVEQLAPVRDAVRALVDAIVDQAQDDNADSRVRSAVLMMAVCAFGDALIGPHVREMLDRDDDAMRDLIARILPLFLLPGGIPPATS</sequence>
<name>A0A0G3XE78_9SPHN</name>